<dbReference type="EMBL" id="JAFIQS010000017">
    <property type="protein sequence ID" value="KAG5162855.1"/>
    <property type="molecule type" value="Genomic_DNA"/>
</dbReference>
<feature type="region of interest" description="Disordered" evidence="1">
    <location>
        <begin position="303"/>
        <end position="336"/>
    </location>
</feature>
<accession>A0A8H7XNL0</accession>
<keyword evidence="2" id="KW-0472">Membrane</keyword>
<dbReference type="OrthoDB" id="3067294at2759"/>
<evidence type="ECO:0000313" key="3">
    <source>
        <dbReference type="EMBL" id="KAG5162855.1"/>
    </source>
</evidence>
<feature type="transmembrane region" description="Helical" evidence="2">
    <location>
        <begin position="183"/>
        <end position="206"/>
    </location>
</feature>
<feature type="compositionally biased region" description="Polar residues" evidence="1">
    <location>
        <begin position="165"/>
        <end position="176"/>
    </location>
</feature>
<proteinExistence type="predicted"/>
<keyword evidence="2" id="KW-0812">Transmembrane</keyword>
<name>A0A8H7XNL0_PSICU</name>
<reference evidence="3" key="1">
    <citation type="submission" date="2021-02" db="EMBL/GenBank/DDBJ databases">
        <title>Psilocybe cubensis genome.</title>
        <authorList>
            <person name="Mckernan K.J."/>
            <person name="Crawford S."/>
            <person name="Trippe A."/>
            <person name="Kane L.T."/>
            <person name="Mclaughlin S."/>
        </authorList>
    </citation>
    <scope>NUCLEOTIDE SEQUENCE [LARGE SCALE GENOMIC DNA]</scope>
    <source>
        <strain evidence="3">MGC-MH-2018</strain>
    </source>
</reference>
<feature type="compositionally biased region" description="Polar residues" evidence="1">
    <location>
        <begin position="303"/>
        <end position="327"/>
    </location>
</feature>
<evidence type="ECO:0000256" key="1">
    <source>
        <dbReference type="SAM" id="MobiDB-lite"/>
    </source>
</evidence>
<feature type="region of interest" description="Disordered" evidence="1">
    <location>
        <begin position="249"/>
        <end position="280"/>
    </location>
</feature>
<sequence>MSSIIIDDSDLSAVKYVGNGWTKGGTSHENAGTVTSSTEVGDSFSVTFTGTRITVFGTIDSTSQGVVTSYSVDGAPPQQFTSPAGSGDTYKQPFWQSPQLSAQQHNLVVTMIKVNPVPDQGEGTVWFDFFQVDAISQTSNTPSGSSTSSPSTSSALTLTPSNPPNETSSNLPAASPTNKKGNIAPAVGGIVAAIALLALFIIYLIVRRRRRNFRHEVTRPPKPEIDASFTQTPGYMPLPLGNSQANFAPTMNGTGLQTNSPSSYRPPPPSSIPRSSISPSNYSVPAGQSLLYYNSEAHASSLAVNQRPSMSSAVSTSHPPTVNSRPSISKDTKTTNPSLTMAWVPEPIQHVDSGLRVVNVPKPEELPPVYSAQ</sequence>
<keyword evidence="2" id="KW-1133">Transmembrane helix</keyword>
<gene>
    <name evidence="3" type="ORF">JR316_012243</name>
</gene>
<feature type="region of interest" description="Disordered" evidence="1">
    <location>
        <begin position="138"/>
        <end position="176"/>
    </location>
</feature>
<feature type="compositionally biased region" description="Polar residues" evidence="1">
    <location>
        <begin position="249"/>
        <end position="258"/>
    </location>
</feature>
<feature type="compositionally biased region" description="Low complexity" evidence="1">
    <location>
        <begin position="138"/>
        <end position="160"/>
    </location>
</feature>
<evidence type="ECO:0000256" key="2">
    <source>
        <dbReference type="SAM" id="Phobius"/>
    </source>
</evidence>
<dbReference type="AlphaFoldDB" id="A0A8H7XNL0"/>
<organism evidence="3">
    <name type="scientific">Psilocybe cubensis</name>
    <name type="common">Psychedelic mushroom</name>
    <name type="synonym">Stropharia cubensis</name>
    <dbReference type="NCBI Taxonomy" id="181762"/>
    <lineage>
        <taxon>Eukaryota</taxon>
        <taxon>Fungi</taxon>
        <taxon>Dikarya</taxon>
        <taxon>Basidiomycota</taxon>
        <taxon>Agaricomycotina</taxon>
        <taxon>Agaricomycetes</taxon>
        <taxon>Agaricomycetidae</taxon>
        <taxon>Agaricales</taxon>
        <taxon>Agaricineae</taxon>
        <taxon>Strophariaceae</taxon>
        <taxon>Psilocybe</taxon>
    </lineage>
</organism>
<comment type="caution">
    <text evidence="3">The sequence shown here is derived from an EMBL/GenBank/DDBJ whole genome shotgun (WGS) entry which is preliminary data.</text>
</comment>
<protein>
    <submittedName>
        <fullName evidence="3">Uncharacterized protein</fullName>
    </submittedName>
</protein>
<dbReference type="Gene3D" id="2.60.120.260">
    <property type="entry name" value="Galactose-binding domain-like"/>
    <property type="match status" value="1"/>
</dbReference>